<organism evidence="2 3">
    <name type="scientific">Babesia ovis</name>
    <dbReference type="NCBI Taxonomy" id="5869"/>
    <lineage>
        <taxon>Eukaryota</taxon>
        <taxon>Sar</taxon>
        <taxon>Alveolata</taxon>
        <taxon>Apicomplexa</taxon>
        <taxon>Aconoidasida</taxon>
        <taxon>Piroplasmida</taxon>
        <taxon>Babesiidae</taxon>
        <taxon>Babesia</taxon>
    </lineage>
</organism>
<feature type="region of interest" description="Disordered" evidence="1">
    <location>
        <begin position="1"/>
        <end position="21"/>
    </location>
</feature>
<evidence type="ECO:0000313" key="3">
    <source>
        <dbReference type="Proteomes" id="UP001057455"/>
    </source>
</evidence>
<evidence type="ECO:0000256" key="1">
    <source>
        <dbReference type="SAM" id="MobiDB-lite"/>
    </source>
</evidence>
<gene>
    <name evidence="2" type="ORF">BaOVIS_015780</name>
</gene>
<dbReference type="AlphaFoldDB" id="A0A9W5TE34"/>
<dbReference type="EMBL" id="BLIY01000010">
    <property type="protein sequence ID" value="GFE54174.1"/>
    <property type="molecule type" value="Genomic_DNA"/>
</dbReference>
<evidence type="ECO:0000313" key="2">
    <source>
        <dbReference type="EMBL" id="GFE54174.1"/>
    </source>
</evidence>
<accession>A0A9W5TE34</accession>
<name>A0A9W5TE34_BABOV</name>
<dbReference type="Proteomes" id="UP001057455">
    <property type="component" value="Unassembled WGS sequence"/>
</dbReference>
<sequence length="395" mass="44038">MIPSGKPTGNHARHGASNVDLGGKGDSRIKYFGDLLSGLMEDISGQKFDTYANKCEQTRLVLAKAFGKLLHKYNTMNIRPEMNKSSANTKPGVNEEHYVESGGSMLENALVATIARFIDMTKDGVPDNSSWFFSANTAALNDNDKHVRLNGLIRLILMLETHMYTAFREFVASHKLSFVSRMFVGSSDSVMQLTEQRFVKQLQCDYAAAVQNLLPKCFKLSDDGEKAVKELLVYISKAEPGVKEFLTILKQNNIDQELSGKLIQRMRRWNVVADVDEFSELLTKLSNCAKENLQRHLNAAAKQSKLLDVLSSQQQQIDIYQKQLGMQSQNYSPLSYGFSYRMPNTNFNITGSYQRGKGNVQISCVPDESARLLGPYGFTSGVFPGNLGLSINIDV</sequence>
<reference evidence="2" key="1">
    <citation type="submission" date="2019-12" db="EMBL/GenBank/DDBJ databases">
        <title>Genome sequence of Babesia ovis.</title>
        <authorList>
            <person name="Yamagishi J."/>
            <person name="Sevinc F."/>
            <person name="Xuan X."/>
        </authorList>
    </citation>
    <scope>NUCLEOTIDE SEQUENCE</scope>
    <source>
        <strain evidence="2">Selcuk</strain>
    </source>
</reference>
<protein>
    <submittedName>
        <fullName evidence="2">Uncharacterized protein</fullName>
    </submittedName>
</protein>
<comment type="caution">
    <text evidence="2">The sequence shown here is derived from an EMBL/GenBank/DDBJ whole genome shotgun (WGS) entry which is preliminary data.</text>
</comment>
<keyword evidence="3" id="KW-1185">Reference proteome</keyword>
<proteinExistence type="predicted"/>
<dbReference type="OrthoDB" id="1597724at2759"/>